<evidence type="ECO:0000313" key="5">
    <source>
        <dbReference type="EMBL" id="HAN28292.1"/>
    </source>
</evidence>
<dbReference type="PANTHER" id="PTHR10161">
    <property type="entry name" value="TARTRATE-RESISTANT ACID PHOSPHATASE TYPE 5"/>
    <property type="match status" value="1"/>
</dbReference>
<dbReference type="InterPro" id="IPR051558">
    <property type="entry name" value="Metallophosphoesterase_PAP"/>
</dbReference>
<dbReference type="PANTHER" id="PTHR10161:SF14">
    <property type="entry name" value="TARTRATE-RESISTANT ACID PHOSPHATASE TYPE 5"/>
    <property type="match status" value="1"/>
</dbReference>
<dbReference type="InterPro" id="IPR004843">
    <property type="entry name" value="Calcineurin-like_PHP"/>
</dbReference>
<accession>A0A3C1KNL2</accession>
<feature type="transmembrane region" description="Helical" evidence="3">
    <location>
        <begin position="21"/>
        <end position="41"/>
    </location>
</feature>
<evidence type="ECO:0000256" key="1">
    <source>
        <dbReference type="ARBA" id="ARBA00022729"/>
    </source>
</evidence>
<keyword evidence="1" id="KW-0732">Signal</keyword>
<dbReference type="AlphaFoldDB" id="A0A3C1KNL2"/>
<proteinExistence type="predicted"/>
<dbReference type="Gene3D" id="3.60.21.10">
    <property type="match status" value="1"/>
</dbReference>
<dbReference type="SUPFAM" id="SSF56300">
    <property type="entry name" value="Metallo-dependent phosphatases"/>
    <property type="match status" value="1"/>
</dbReference>
<keyword evidence="3" id="KW-1133">Transmembrane helix</keyword>
<reference evidence="5 6" key="1">
    <citation type="journal article" date="2018" name="Nat. Biotechnol.">
        <title>A standardized bacterial taxonomy based on genome phylogeny substantially revises the tree of life.</title>
        <authorList>
            <person name="Parks D.H."/>
            <person name="Chuvochina M."/>
            <person name="Waite D.W."/>
            <person name="Rinke C."/>
            <person name="Skarshewski A."/>
            <person name="Chaumeil P.A."/>
            <person name="Hugenholtz P."/>
        </authorList>
    </citation>
    <scope>NUCLEOTIDE SEQUENCE [LARGE SCALE GENOMIC DNA]</scope>
    <source>
        <strain evidence="5">UBA9158</strain>
    </source>
</reference>
<dbReference type="GO" id="GO:0016787">
    <property type="term" value="F:hydrolase activity"/>
    <property type="evidence" value="ECO:0007669"/>
    <property type="project" value="UniProtKB-KW"/>
</dbReference>
<dbReference type="Pfam" id="PF00149">
    <property type="entry name" value="Metallophos"/>
    <property type="match status" value="1"/>
</dbReference>
<protein>
    <submittedName>
        <fullName evidence="5">Serine/threonine protein phosphatase</fullName>
    </submittedName>
</protein>
<dbReference type="Proteomes" id="UP000259273">
    <property type="component" value="Unassembled WGS sequence"/>
</dbReference>
<feature type="domain" description="Calcineurin-like phosphoesterase" evidence="4">
    <location>
        <begin position="140"/>
        <end position="364"/>
    </location>
</feature>
<organism evidence="5 6">
    <name type="scientific">Haliea salexigens</name>
    <dbReference type="NCBI Taxonomy" id="287487"/>
    <lineage>
        <taxon>Bacteria</taxon>
        <taxon>Pseudomonadati</taxon>
        <taxon>Pseudomonadota</taxon>
        <taxon>Gammaproteobacteria</taxon>
        <taxon>Cellvibrionales</taxon>
        <taxon>Halieaceae</taxon>
        <taxon>Haliea</taxon>
    </lineage>
</organism>
<gene>
    <name evidence="5" type="ORF">DCP75_11345</name>
</gene>
<dbReference type="EMBL" id="DMND01000152">
    <property type="protein sequence ID" value="HAN28292.1"/>
    <property type="molecule type" value="Genomic_DNA"/>
</dbReference>
<keyword evidence="2" id="KW-0378">Hydrolase</keyword>
<evidence type="ECO:0000313" key="6">
    <source>
        <dbReference type="Proteomes" id="UP000259273"/>
    </source>
</evidence>
<sequence>MTDRRHDRDNFMNPRGRLQSNCHIGQVACGVTIVRLLLQFVTYRAPYMPSITRACSGLFLLCYFTLSVQAQETPLRFAVFGDSGYIPAYEDADASEPVPTTVEAYLAEQHEAWEKRHNNSEFRPAPNVFESTLGGFLPASGLYPVAWSMQDRCNQQGCEFAVMLGDNIYPDGATLGADTRFDSRRYTDMLHRPFRDLGNGVADFTIYSMLGNHDWHTSRESAMSQMLYLQAHPKFSMPGYFYRVSPPASKGQVELFVIDTEMLLAGTTVYKDKLAADGSGREASDDEREVFPAYIAPRNAEERNMVGWLENALAESTARWKIVLGHHALWSGGGSKFEKARALRKLILPTLCRHADAYFSGDDHMLEIYTDSCAQVEGALSEPLPTLVSGAGAKWRPHHPAFIAEQEKTYPELTTVWSRGSTWGFMYVVVEGDAMQIEAVVPATDFSRQSRVEHTATFRRRNRD</sequence>
<evidence type="ECO:0000256" key="2">
    <source>
        <dbReference type="ARBA" id="ARBA00022801"/>
    </source>
</evidence>
<evidence type="ECO:0000259" key="4">
    <source>
        <dbReference type="Pfam" id="PF00149"/>
    </source>
</evidence>
<comment type="caution">
    <text evidence="5">The sequence shown here is derived from an EMBL/GenBank/DDBJ whole genome shotgun (WGS) entry which is preliminary data.</text>
</comment>
<keyword evidence="3" id="KW-0472">Membrane</keyword>
<name>A0A3C1KNL2_9GAMM</name>
<dbReference type="InterPro" id="IPR029052">
    <property type="entry name" value="Metallo-depent_PP-like"/>
</dbReference>
<evidence type="ECO:0000256" key="3">
    <source>
        <dbReference type="SAM" id="Phobius"/>
    </source>
</evidence>
<keyword evidence="3" id="KW-0812">Transmembrane</keyword>